<evidence type="ECO:0000313" key="3">
    <source>
        <dbReference type="EMBL" id="GIZ92226.1"/>
    </source>
</evidence>
<evidence type="ECO:0000256" key="1">
    <source>
        <dbReference type="SAM" id="MobiDB-lite"/>
    </source>
</evidence>
<evidence type="ECO:0000313" key="4">
    <source>
        <dbReference type="Proteomes" id="UP000887212"/>
    </source>
</evidence>
<feature type="region of interest" description="Disordered" evidence="1">
    <location>
        <begin position="27"/>
        <end position="71"/>
    </location>
</feature>
<name>A0AA37FL37_AQUAC</name>
<feature type="compositionally biased region" description="Basic and acidic residues" evidence="1">
    <location>
        <begin position="27"/>
        <end position="38"/>
    </location>
</feature>
<organism evidence="2 4">
    <name type="scientific">Aquipseudomonas alcaligenes</name>
    <name type="common">Pseudomonas alcaligenes</name>
    <dbReference type="NCBI Taxonomy" id="43263"/>
    <lineage>
        <taxon>Bacteria</taxon>
        <taxon>Pseudomonadati</taxon>
        <taxon>Pseudomonadota</taxon>
        <taxon>Gammaproteobacteria</taxon>
        <taxon>Pseudomonadales</taxon>
        <taxon>Pseudomonadaceae</taxon>
        <taxon>Aquipseudomonas</taxon>
    </lineage>
</organism>
<sequence>MTGHALVAEDRLYITAVGDWLGSEHRRAQQRQWREKTTKHGQNPYAAIRHCKAGTTKQPNMSDFHADRTSV</sequence>
<reference evidence="2 5" key="1">
    <citation type="submission" date="2021-07" db="EMBL/GenBank/DDBJ databases">
        <title>Whole genome sequencing of carbapenem-resistant Pseudomonas spp. isolated in Japan.</title>
        <authorList>
            <person name="Suzuki M."/>
            <person name="Maehana S."/>
            <person name="Kitasato H."/>
        </authorList>
    </citation>
    <scope>NUCLEOTIDE SEQUENCE</scope>
    <source>
        <strain evidence="2">KAM435</strain>
        <strain evidence="3 5">KAM436</strain>
    </source>
</reference>
<dbReference type="EMBL" id="BPMT01000003">
    <property type="protein sequence ID" value="GIZ92226.1"/>
    <property type="molecule type" value="Genomic_DNA"/>
</dbReference>
<evidence type="ECO:0000313" key="2">
    <source>
        <dbReference type="EMBL" id="GIZ87885.1"/>
    </source>
</evidence>
<dbReference type="Proteomes" id="UP000887228">
    <property type="component" value="Unassembled WGS sequence"/>
</dbReference>
<protein>
    <submittedName>
        <fullName evidence="2">Uncharacterized protein</fullName>
    </submittedName>
</protein>
<proteinExistence type="predicted"/>
<dbReference type="EMBL" id="BPMS01000003">
    <property type="protein sequence ID" value="GIZ87885.1"/>
    <property type="molecule type" value="Genomic_DNA"/>
</dbReference>
<gene>
    <name evidence="2" type="ORF">KAM435_12120</name>
    <name evidence="3" type="ORF">KAM436_11940</name>
</gene>
<evidence type="ECO:0000313" key="5">
    <source>
        <dbReference type="Proteomes" id="UP000887228"/>
    </source>
</evidence>
<dbReference type="AlphaFoldDB" id="A0AA37FL37"/>
<comment type="caution">
    <text evidence="2">The sequence shown here is derived from an EMBL/GenBank/DDBJ whole genome shotgun (WGS) entry which is preliminary data.</text>
</comment>
<dbReference type="Proteomes" id="UP000887212">
    <property type="component" value="Unassembled WGS sequence"/>
</dbReference>
<accession>A0AA37FL37</accession>